<dbReference type="PRINTS" id="PR00778">
    <property type="entry name" value="HTHARSR"/>
</dbReference>
<dbReference type="STRING" id="1891671.SAMN06295885_0631"/>
<evidence type="ECO:0000313" key="6">
    <source>
        <dbReference type="Proteomes" id="UP000193711"/>
    </source>
</evidence>
<organism evidence="5 6">
    <name type="scientific">Rathayibacter oskolensis</name>
    <dbReference type="NCBI Taxonomy" id="1891671"/>
    <lineage>
        <taxon>Bacteria</taxon>
        <taxon>Bacillati</taxon>
        <taxon>Actinomycetota</taxon>
        <taxon>Actinomycetes</taxon>
        <taxon>Micrococcales</taxon>
        <taxon>Microbacteriaceae</taxon>
        <taxon>Rathayibacter</taxon>
    </lineage>
</organism>
<evidence type="ECO:0000259" key="4">
    <source>
        <dbReference type="PROSITE" id="PS50987"/>
    </source>
</evidence>
<dbReference type="SMART" id="SM00418">
    <property type="entry name" value="HTH_ARSR"/>
    <property type="match status" value="1"/>
</dbReference>
<keyword evidence="3" id="KW-0804">Transcription</keyword>
<dbReference type="GO" id="GO:0003677">
    <property type="term" value="F:DNA binding"/>
    <property type="evidence" value="ECO:0007669"/>
    <property type="project" value="UniProtKB-KW"/>
</dbReference>
<name>A0A1X7N5H8_9MICO</name>
<protein>
    <submittedName>
        <fullName evidence="5">DNA-binding transcriptional regulator, ArsR family</fullName>
    </submittedName>
</protein>
<feature type="domain" description="HTH arsR-type" evidence="4">
    <location>
        <begin position="1"/>
        <end position="92"/>
    </location>
</feature>
<dbReference type="PANTHER" id="PTHR33154:SF18">
    <property type="entry name" value="ARSENICAL RESISTANCE OPERON REPRESSOR"/>
    <property type="match status" value="1"/>
</dbReference>
<proteinExistence type="predicted"/>
<dbReference type="PANTHER" id="PTHR33154">
    <property type="entry name" value="TRANSCRIPTIONAL REGULATOR, ARSR FAMILY"/>
    <property type="match status" value="1"/>
</dbReference>
<dbReference type="EMBL" id="FXBM01000001">
    <property type="protein sequence ID" value="SMH31741.1"/>
    <property type="molecule type" value="Genomic_DNA"/>
</dbReference>
<dbReference type="RefSeq" id="WP_165759521.1">
    <property type="nucleotide sequence ID" value="NZ_FXBM01000001.1"/>
</dbReference>
<dbReference type="InterPro" id="IPR036390">
    <property type="entry name" value="WH_DNA-bd_sf"/>
</dbReference>
<accession>A0A1X7N5H8</accession>
<dbReference type="InterPro" id="IPR051081">
    <property type="entry name" value="HTH_MetalResp_TranReg"/>
</dbReference>
<dbReference type="AlphaFoldDB" id="A0A1X7N5H8"/>
<dbReference type="Gene3D" id="1.10.10.10">
    <property type="entry name" value="Winged helix-like DNA-binding domain superfamily/Winged helix DNA-binding domain"/>
    <property type="match status" value="1"/>
</dbReference>
<dbReference type="NCBIfam" id="NF033788">
    <property type="entry name" value="HTH_metalloreg"/>
    <property type="match status" value="1"/>
</dbReference>
<sequence length="107" mass="11392">MSAADLTEALRALAHPDRREFVRACAGAERSAGDLAELSSLSLASVSEHLKVLRKAGLLVLDRRGRHWMYRADSALLTAIAEAVASLGDDDVRGASTMTMTTPSTPL</sequence>
<dbReference type="InterPro" id="IPR036388">
    <property type="entry name" value="WH-like_DNA-bd_sf"/>
</dbReference>
<gene>
    <name evidence="5" type="ORF">SAMN06295885_0631</name>
</gene>
<dbReference type="Pfam" id="PF12840">
    <property type="entry name" value="HTH_20"/>
    <property type="match status" value="1"/>
</dbReference>
<dbReference type="SUPFAM" id="SSF46785">
    <property type="entry name" value="Winged helix' DNA-binding domain"/>
    <property type="match status" value="1"/>
</dbReference>
<evidence type="ECO:0000256" key="2">
    <source>
        <dbReference type="ARBA" id="ARBA00023125"/>
    </source>
</evidence>
<dbReference type="GO" id="GO:0003700">
    <property type="term" value="F:DNA-binding transcription factor activity"/>
    <property type="evidence" value="ECO:0007669"/>
    <property type="project" value="InterPro"/>
</dbReference>
<keyword evidence="2 5" id="KW-0238">DNA-binding</keyword>
<reference evidence="6" key="1">
    <citation type="submission" date="2017-04" db="EMBL/GenBank/DDBJ databases">
        <authorList>
            <person name="Varghese N."/>
            <person name="Submissions S."/>
        </authorList>
    </citation>
    <scope>NUCLEOTIDE SEQUENCE [LARGE SCALE GENOMIC DNA]</scope>
    <source>
        <strain evidence="6">VKM Ac-2121</strain>
    </source>
</reference>
<dbReference type="PROSITE" id="PS50987">
    <property type="entry name" value="HTH_ARSR_2"/>
    <property type="match status" value="1"/>
</dbReference>
<keyword evidence="1" id="KW-0805">Transcription regulation</keyword>
<keyword evidence="6" id="KW-1185">Reference proteome</keyword>
<dbReference type="Proteomes" id="UP000193711">
    <property type="component" value="Unassembled WGS sequence"/>
</dbReference>
<evidence type="ECO:0000256" key="1">
    <source>
        <dbReference type="ARBA" id="ARBA00023015"/>
    </source>
</evidence>
<dbReference type="InterPro" id="IPR001845">
    <property type="entry name" value="HTH_ArsR_DNA-bd_dom"/>
</dbReference>
<evidence type="ECO:0000313" key="5">
    <source>
        <dbReference type="EMBL" id="SMH31741.1"/>
    </source>
</evidence>
<evidence type="ECO:0000256" key="3">
    <source>
        <dbReference type="ARBA" id="ARBA00023163"/>
    </source>
</evidence>